<dbReference type="KEGG" id="bcou:IC761_27540"/>
<dbReference type="Proteomes" id="UP000594621">
    <property type="component" value="Chromosome"/>
</dbReference>
<dbReference type="AlphaFoldDB" id="A0A7S9D4F0"/>
<organism evidence="1 2">
    <name type="scientific">Bradyrhizobium commune</name>
    <dbReference type="NCBI Taxonomy" id="83627"/>
    <lineage>
        <taxon>Bacteria</taxon>
        <taxon>Pseudomonadati</taxon>
        <taxon>Pseudomonadota</taxon>
        <taxon>Alphaproteobacteria</taxon>
        <taxon>Hyphomicrobiales</taxon>
        <taxon>Nitrobacteraceae</taxon>
        <taxon>Bradyrhizobium</taxon>
    </lineage>
</organism>
<gene>
    <name evidence="1" type="ORF">IC761_27540</name>
</gene>
<evidence type="ECO:0000313" key="2">
    <source>
        <dbReference type="Proteomes" id="UP000594621"/>
    </source>
</evidence>
<name>A0A7S9D4F0_9BRAD</name>
<reference evidence="1 2" key="1">
    <citation type="submission" date="2020-09" db="EMBL/GenBank/DDBJ databases">
        <title>Complete genomes of bradyrhizobia occurring on native shrubby legumes in Australia.</title>
        <authorList>
            <person name="Lafay B."/>
        </authorList>
    </citation>
    <scope>NUCLEOTIDE SEQUENCE [LARGE SCALE GENOMIC DNA]</scope>
    <source>
        <strain evidence="1 2">BDV5040</strain>
    </source>
</reference>
<evidence type="ECO:0000313" key="1">
    <source>
        <dbReference type="EMBL" id="QPF90229.1"/>
    </source>
</evidence>
<accession>A0A7S9D4F0</accession>
<dbReference type="EMBL" id="CP061379">
    <property type="protein sequence ID" value="QPF90229.1"/>
    <property type="molecule type" value="Genomic_DNA"/>
</dbReference>
<proteinExistence type="predicted"/>
<dbReference type="RefSeq" id="WP_195799821.1">
    <property type="nucleotide sequence ID" value="NZ_CP061379.1"/>
</dbReference>
<sequence>MLIVGATGSAEACFGPAVPKDLAVSHRSIKCQKKTIWKAARTWAANMADKRACRGLRVDQGPSKELYATTEAKSNQRTKIVLNNPAERIAAAILPEIRDCERPQAFAEETSSCGRHRDVPRDLHGTISC</sequence>
<protein>
    <submittedName>
        <fullName evidence="1">Uncharacterized protein</fullName>
    </submittedName>
</protein>
<keyword evidence="2" id="KW-1185">Reference proteome</keyword>